<gene>
    <name evidence="2" type="ORF">GH714_022672</name>
</gene>
<feature type="domain" description="Tf2-1-like SH3-like" evidence="1">
    <location>
        <begin position="4"/>
        <end position="66"/>
    </location>
</feature>
<dbReference type="Proteomes" id="UP000467840">
    <property type="component" value="Chromosome 17"/>
</dbReference>
<evidence type="ECO:0000259" key="1">
    <source>
        <dbReference type="Pfam" id="PF24626"/>
    </source>
</evidence>
<dbReference type="AlphaFoldDB" id="A0A6A6M597"/>
<dbReference type="Pfam" id="PF24626">
    <property type="entry name" value="SH3_Tf2-1"/>
    <property type="match status" value="1"/>
</dbReference>
<name>A0A6A6M597_HEVBR</name>
<dbReference type="InterPro" id="IPR056924">
    <property type="entry name" value="SH3_Tf2-1"/>
</dbReference>
<evidence type="ECO:0000313" key="3">
    <source>
        <dbReference type="Proteomes" id="UP000467840"/>
    </source>
</evidence>
<sequence length="174" mass="19733">MWEIIFLKIRPHRQSSLSRVINSKLAACYFSLFTILQRIGNVAYKLQLLENVKIHSVFYVSQLKKVVADHQVATELPKGLEIEETLLEPEALLEKGSLVDKSVFREGSIDRSNPTSSMNMGNGPKPLRVYYRKKLRKKNELAKMEGPSVVLTYGNQLQVNFLGIFGKENQSHGA</sequence>
<keyword evidence="3" id="KW-1185">Reference proteome</keyword>
<protein>
    <recommendedName>
        <fullName evidence="1">Tf2-1-like SH3-like domain-containing protein</fullName>
    </recommendedName>
</protein>
<dbReference type="PANTHER" id="PTHR46148">
    <property type="entry name" value="CHROMO DOMAIN-CONTAINING PROTEIN"/>
    <property type="match status" value="1"/>
</dbReference>
<reference evidence="2 3" key="1">
    <citation type="journal article" date="2020" name="Mol. Plant">
        <title>The Chromosome-Based Rubber Tree Genome Provides New Insights into Spurge Genome Evolution and Rubber Biosynthesis.</title>
        <authorList>
            <person name="Liu J."/>
            <person name="Shi C."/>
            <person name="Shi C.C."/>
            <person name="Li W."/>
            <person name="Zhang Q.J."/>
            <person name="Zhang Y."/>
            <person name="Li K."/>
            <person name="Lu H.F."/>
            <person name="Shi C."/>
            <person name="Zhu S.T."/>
            <person name="Xiao Z.Y."/>
            <person name="Nan H."/>
            <person name="Yue Y."/>
            <person name="Zhu X.G."/>
            <person name="Wu Y."/>
            <person name="Hong X.N."/>
            <person name="Fan G.Y."/>
            <person name="Tong Y."/>
            <person name="Zhang D."/>
            <person name="Mao C.L."/>
            <person name="Liu Y.L."/>
            <person name="Hao S.J."/>
            <person name="Liu W.Q."/>
            <person name="Lv M.Q."/>
            <person name="Zhang H.B."/>
            <person name="Liu Y."/>
            <person name="Hu-Tang G.R."/>
            <person name="Wang J.P."/>
            <person name="Wang J.H."/>
            <person name="Sun Y.H."/>
            <person name="Ni S.B."/>
            <person name="Chen W.B."/>
            <person name="Zhang X.C."/>
            <person name="Jiao Y.N."/>
            <person name="Eichler E.E."/>
            <person name="Li G.H."/>
            <person name="Liu X."/>
            <person name="Gao L.Z."/>
        </authorList>
    </citation>
    <scope>NUCLEOTIDE SEQUENCE [LARGE SCALE GENOMIC DNA]</scope>
    <source>
        <strain evidence="3">cv. GT1</strain>
        <tissue evidence="2">Leaf</tissue>
    </source>
</reference>
<proteinExistence type="predicted"/>
<evidence type="ECO:0000313" key="2">
    <source>
        <dbReference type="EMBL" id="KAF2308881.1"/>
    </source>
</evidence>
<dbReference type="EMBL" id="JAAGAX010000007">
    <property type="protein sequence ID" value="KAF2308881.1"/>
    <property type="molecule type" value="Genomic_DNA"/>
</dbReference>
<dbReference type="PANTHER" id="PTHR46148:SF52">
    <property type="entry name" value="OS04G0603800 PROTEIN"/>
    <property type="match status" value="1"/>
</dbReference>
<comment type="caution">
    <text evidence="2">The sequence shown here is derived from an EMBL/GenBank/DDBJ whole genome shotgun (WGS) entry which is preliminary data.</text>
</comment>
<accession>A0A6A6M597</accession>
<organism evidence="2 3">
    <name type="scientific">Hevea brasiliensis</name>
    <name type="common">Para rubber tree</name>
    <name type="synonym">Siphonia brasiliensis</name>
    <dbReference type="NCBI Taxonomy" id="3981"/>
    <lineage>
        <taxon>Eukaryota</taxon>
        <taxon>Viridiplantae</taxon>
        <taxon>Streptophyta</taxon>
        <taxon>Embryophyta</taxon>
        <taxon>Tracheophyta</taxon>
        <taxon>Spermatophyta</taxon>
        <taxon>Magnoliopsida</taxon>
        <taxon>eudicotyledons</taxon>
        <taxon>Gunneridae</taxon>
        <taxon>Pentapetalae</taxon>
        <taxon>rosids</taxon>
        <taxon>fabids</taxon>
        <taxon>Malpighiales</taxon>
        <taxon>Euphorbiaceae</taxon>
        <taxon>Crotonoideae</taxon>
        <taxon>Micrandreae</taxon>
        <taxon>Hevea</taxon>
    </lineage>
</organism>